<evidence type="ECO:0000313" key="4">
    <source>
        <dbReference type="Proteomes" id="UP000245884"/>
    </source>
</evidence>
<evidence type="ECO:0000256" key="2">
    <source>
        <dbReference type="SAM" id="Phobius"/>
    </source>
</evidence>
<accession>A0A316UR61</accession>
<keyword evidence="2" id="KW-0472">Membrane</keyword>
<protein>
    <submittedName>
        <fullName evidence="3">Uncharacterized protein</fullName>
    </submittedName>
</protein>
<gene>
    <name evidence="3" type="ORF">BDZ90DRAFT_279810</name>
</gene>
<keyword evidence="2" id="KW-1133">Transmembrane helix</keyword>
<dbReference type="RefSeq" id="XP_025362076.1">
    <property type="nucleotide sequence ID" value="XM_025509212.1"/>
</dbReference>
<feature type="transmembrane region" description="Helical" evidence="2">
    <location>
        <begin position="192"/>
        <end position="216"/>
    </location>
</feature>
<feature type="transmembrane region" description="Helical" evidence="2">
    <location>
        <begin position="236"/>
        <end position="256"/>
    </location>
</feature>
<proteinExistence type="predicted"/>
<organism evidence="3 4">
    <name type="scientific">Jaminaea rosea</name>
    <dbReference type="NCBI Taxonomy" id="1569628"/>
    <lineage>
        <taxon>Eukaryota</taxon>
        <taxon>Fungi</taxon>
        <taxon>Dikarya</taxon>
        <taxon>Basidiomycota</taxon>
        <taxon>Ustilaginomycotina</taxon>
        <taxon>Exobasidiomycetes</taxon>
        <taxon>Microstromatales</taxon>
        <taxon>Microstromatales incertae sedis</taxon>
        <taxon>Jaminaea</taxon>
    </lineage>
</organism>
<evidence type="ECO:0000256" key="1">
    <source>
        <dbReference type="SAM" id="MobiDB-lite"/>
    </source>
</evidence>
<feature type="region of interest" description="Disordered" evidence="1">
    <location>
        <begin position="301"/>
        <end position="351"/>
    </location>
</feature>
<name>A0A316UR61_9BASI</name>
<keyword evidence="4" id="KW-1185">Reference proteome</keyword>
<evidence type="ECO:0000313" key="3">
    <source>
        <dbReference type="EMBL" id="PWN27464.1"/>
    </source>
</evidence>
<feature type="transmembrane region" description="Helical" evidence="2">
    <location>
        <begin position="68"/>
        <end position="86"/>
    </location>
</feature>
<sequence>MSYAAPVNSSDPAWAQLSISYADSLSTTLQSWPMFARQAILGLEILASCPAEIRIVHRLFQRGGKANVSEGLFFALKYLAITAFVADVVNTLSKGILTDRGCAASAWVSALAYFLASTIVTLAIALRAYIVFGRNIRCLQATAVLCFVHLAVAILGSISIDKATWSVLGFCVPPLEGHQHSLITPKLVQHNIGFWFIIYSIFVDSSLCVSTCVRLVRSKGPVGWLNVSKLLFDNSLHYMLAMTSINLVQVLLMILSGASPSLSLPTTLTLAISVQICLALRFLTREQDMVHGRWSAVAPAVPPPMSSGARSQSQAERKRKMSQRPTINGELASPVSPISPCNDGASGMPASSLTAASSKLRLRDDGRGFTSLVCERESDDAPEGDTEGRVRNNDYQPPQLPPKILAHQM</sequence>
<feature type="transmembrane region" description="Helical" evidence="2">
    <location>
        <begin position="262"/>
        <end position="283"/>
    </location>
</feature>
<dbReference type="AlphaFoldDB" id="A0A316UR61"/>
<reference evidence="3 4" key="1">
    <citation type="journal article" date="2018" name="Mol. Biol. Evol.">
        <title>Broad Genomic Sampling Reveals a Smut Pathogenic Ancestry of the Fungal Clade Ustilaginomycotina.</title>
        <authorList>
            <person name="Kijpornyongpan T."/>
            <person name="Mondo S.J."/>
            <person name="Barry K."/>
            <person name="Sandor L."/>
            <person name="Lee J."/>
            <person name="Lipzen A."/>
            <person name="Pangilinan J."/>
            <person name="LaButti K."/>
            <person name="Hainaut M."/>
            <person name="Henrissat B."/>
            <person name="Grigoriev I.V."/>
            <person name="Spatafora J.W."/>
            <person name="Aime M.C."/>
        </authorList>
    </citation>
    <scope>NUCLEOTIDE SEQUENCE [LARGE SCALE GENOMIC DNA]</scope>
    <source>
        <strain evidence="3 4">MCA 5214</strain>
    </source>
</reference>
<dbReference type="EMBL" id="KZ819668">
    <property type="protein sequence ID" value="PWN27464.1"/>
    <property type="molecule type" value="Genomic_DNA"/>
</dbReference>
<dbReference type="Proteomes" id="UP000245884">
    <property type="component" value="Unassembled WGS sequence"/>
</dbReference>
<keyword evidence="2" id="KW-0812">Transmembrane</keyword>
<feature type="transmembrane region" description="Helical" evidence="2">
    <location>
        <begin position="138"/>
        <end position="160"/>
    </location>
</feature>
<feature type="transmembrane region" description="Helical" evidence="2">
    <location>
        <begin position="106"/>
        <end position="126"/>
    </location>
</feature>
<feature type="region of interest" description="Disordered" evidence="1">
    <location>
        <begin position="371"/>
        <end position="409"/>
    </location>
</feature>
<dbReference type="OrthoDB" id="2548644at2759"/>
<dbReference type="GeneID" id="37031035"/>